<gene>
    <name evidence="3" type="ORF">B0H16DRAFT_1528479</name>
</gene>
<evidence type="ECO:0000313" key="3">
    <source>
        <dbReference type="EMBL" id="KAJ7763013.1"/>
    </source>
</evidence>
<keyword evidence="2" id="KW-1133">Transmembrane helix</keyword>
<feature type="compositionally biased region" description="Basic and acidic residues" evidence="1">
    <location>
        <begin position="282"/>
        <end position="293"/>
    </location>
</feature>
<feature type="region of interest" description="Disordered" evidence="1">
    <location>
        <begin position="96"/>
        <end position="133"/>
    </location>
</feature>
<keyword evidence="2" id="KW-0812">Transmembrane</keyword>
<feature type="compositionally biased region" description="Pro residues" evidence="1">
    <location>
        <begin position="101"/>
        <end position="111"/>
    </location>
</feature>
<protein>
    <submittedName>
        <fullName evidence="3">Uncharacterized protein</fullName>
    </submittedName>
</protein>
<dbReference type="AlphaFoldDB" id="A0AAD7JE82"/>
<feature type="compositionally biased region" description="Basic and acidic residues" evidence="1">
    <location>
        <begin position="301"/>
        <end position="311"/>
    </location>
</feature>
<dbReference type="EMBL" id="JARKIB010000031">
    <property type="protein sequence ID" value="KAJ7763013.1"/>
    <property type="molecule type" value="Genomic_DNA"/>
</dbReference>
<reference evidence="3" key="1">
    <citation type="submission" date="2023-03" db="EMBL/GenBank/DDBJ databases">
        <title>Massive genome expansion in bonnet fungi (Mycena s.s.) driven by repeated elements and novel gene families across ecological guilds.</title>
        <authorList>
            <consortium name="Lawrence Berkeley National Laboratory"/>
            <person name="Harder C.B."/>
            <person name="Miyauchi S."/>
            <person name="Viragh M."/>
            <person name="Kuo A."/>
            <person name="Thoen E."/>
            <person name="Andreopoulos B."/>
            <person name="Lu D."/>
            <person name="Skrede I."/>
            <person name="Drula E."/>
            <person name="Henrissat B."/>
            <person name="Morin E."/>
            <person name="Kohler A."/>
            <person name="Barry K."/>
            <person name="LaButti K."/>
            <person name="Morin E."/>
            <person name="Salamov A."/>
            <person name="Lipzen A."/>
            <person name="Mereny Z."/>
            <person name="Hegedus B."/>
            <person name="Baldrian P."/>
            <person name="Stursova M."/>
            <person name="Weitz H."/>
            <person name="Taylor A."/>
            <person name="Grigoriev I.V."/>
            <person name="Nagy L.G."/>
            <person name="Martin F."/>
            <person name="Kauserud H."/>
        </authorList>
    </citation>
    <scope>NUCLEOTIDE SEQUENCE</scope>
    <source>
        <strain evidence="3">CBHHK182m</strain>
    </source>
</reference>
<accession>A0AAD7JE82</accession>
<evidence type="ECO:0000313" key="4">
    <source>
        <dbReference type="Proteomes" id="UP001215598"/>
    </source>
</evidence>
<sequence>MLLSLFAYTFLVFLLAMSNWDRVLVALSWTSSLASRWLTTSTILSIYGIVLIYLLLVVHGLAARQSPRARRGSTLAPYYDENGQLQGWVREERKKRVIAPPRQPSTSPPPRGRATPALSARAGPTPASSSLESWDGFPDDRFQCHFTRQQVEDTSRLAVYWIFDKLPGKSGSTNAVTPEKGRLSHFRCAGVIHCKTAVCTVQIAPGSNIARQLEALCNCGSPLRHRPCDVEWSVVFYRDGAVFENGGPHNHSKYTHSLPVSRRKRPELQEFLCKQPIALRRDSSYSPTRKDDDFQGNFDPPEGHATEEDGTAHGSPDGFNSEDEWNSHDERELDPTADEDVDEEEKEENTGEEDGEDNTT</sequence>
<keyword evidence="4" id="KW-1185">Reference proteome</keyword>
<name>A0AAD7JE82_9AGAR</name>
<feature type="compositionally biased region" description="Basic and acidic residues" evidence="1">
    <location>
        <begin position="325"/>
        <end position="334"/>
    </location>
</feature>
<feature type="transmembrane region" description="Helical" evidence="2">
    <location>
        <begin position="42"/>
        <end position="62"/>
    </location>
</feature>
<keyword evidence="2" id="KW-0472">Membrane</keyword>
<feature type="compositionally biased region" description="Acidic residues" evidence="1">
    <location>
        <begin position="335"/>
        <end position="360"/>
    </location>
</feature>
<organism evidence="3 4">
    <name type="scientific">Mycena metata</name>
    <dbReference type="NCBI Taxonomy" id="1033252"/>
    <lineage>
        <taxon>Eukaryota</taxon>
        <taxon>Fungi</taxon>
        <taxon>Dikarya</taxon>
        <taxon>Basidiomycota</taxon>
        <taxon>Agaricomycotina</taxon>
        <taxon>Agaricomycetes</taxon>
        <taxon>Agaricomycetidae</taxon>
        <taxon>Agaricales</taxon>
        <taxon>Marasmiineae</taxon>
        <taxon>Mycenaceae</taxon>
        <taxon>Mycena</taxon>
    </lineage>
</organism>
<evidence type="ECO:0000256" key="1">
    <source>
        <dbReference type="SAM" id="MobiDB-lite"/>
    </source>
</evidence>
<dbReference type="Proteomes" id="UP001215598">
    <property type="component" value="Unassembled WGS sequence"/>
</dbReference>
<comment type="caution">
    <text evidence="3">The sequence shown here is derived from an EMBL/GenBank/DDBJ whole genome shotgun (WGS) entry which is preliminary data.</text>
</comment>
<evidence type="ECO:0000256" key="2">
    <source>
        <dbReference type="SAM" id="Phobius"/>
    </source>
</evidence>
<proteinExistence type="predicted"/>
<feature type="region of interest" description="Disordered" evidence="1">
    <location>
        <begin position="282"/>
        <end position="360"/>
    </location>
</feature>